<dbReference type="RefSeq" id="XP_010428041.1">
    <property type="nucleotide sequence ID" value="XM_010429739.2"/>
</dbReference>
<dbReference type="GeneID" id="104712767"/>
<accession>A0ABM0TL92</accession>
<evidence type="ECO:0000256" key="1">
    <source>
        <dbReference type="SAM" id="MobiDB-lite"/>
    </source>
</evidence>
<proteinExistence type="predicted"/>
<keyword evidence="2" id="KW-1185">Reference proteome</keyword>
<name>A0ABM0TL92_CAMSA</name>
<reference evidence="3" key="2">
    <citation type="submission" date="2025-08" db="UniProtKB">
        <authorList>
            <consortium name="RefSeq"/>
        </authorList>
    </citation>
    <scope>IDENTIFICATION</scope>
    <source>
        <tissue evidence="3">Leaf</tissue>
    </source>
</reference>
<evidence type="ECO:0000313" key="2">
    <source>
        <dbReference type="Proteomes" id="UP000694864"/>
    </source>
</evidence>
<dbReference type="PANTHER" id="PTHR34666:SF7">
    <property type="match status" value="1"/>
</dbReference>
<evidence type="ECO:0000313" key="3">
    <source>
        <dbReference type="RefSeq" id="XP_010428041.1"/>
    </source>
</evidence>
<gene>
    <name evidence="3" type="primary">LOC104712767</name>
</gene>
<protein>
    <submittedName>
        <fullName evidence="3">Uncharacterized protein LOC104712767</fullName>
    </submittedName>
</protein>
<feature type="region of interest" description="Disordered" evidence="1">
    <location>
        <begin position="15"/>
        <end position="39"/>
    </location>
</feature>
<sequence>MALSSVSSEEFSFPSLASSHHSGLDSPPLWKHSPANSSRRKDYDFGFPRLLIGKEGDHYHHDQAKSFSHVEMRRRWSEDNRAEDKMDMLWEDLNEDLPPRSQSLRIVSGGDGGGEKKTSFFSDESSAVVAVGCGTGMKLSKSTPKKNKKRKNLNVLVLMRVLKKLIVLRSSSHRSPVKTHPR</sequence>
<dbReference type="Proteomes" id="UP000694864">
    <property type="component" value="Chromosome 9"/>
</dbReference>
<reference evidence="2" key="1">
    <citation type="journal article" date="2014" name="Nat. Commun.">
        <title>The emerging biofuel crop Camelina sativa retains a highly undifferentiated hexaploid genome structure.</title>
        <authorList>
            <person name="Kagale S."/>
            <person name="Koh C."/>
            <person name="Nixon J."/>
            <person name="Bollina V."/>
            <person name="Clarke W.E."/>
            <person name="Tuteja R."/>
            <person name="Spillane C."/>
            <person name="Robinson S.J."/>
            <person name="Links M.G."/>
            <person name="Clarke C."/>
            <person name="Higgins E.E."/>
            <person name="Huebert T."/>
            <person name="Sharpe A.G."/>
            <person name="Parkin I.A."/>
        </authorList>
    </citation>
    <scope>NUCLEOTIDE SEQUENCE [LARGE SCALE GENOMIC DNA]</scope>
    <source>
        <strain evidence="2">cv. DH55</strain>
    </source>
</reference>
<dbReference type="PANTHER" id="PTHR34666">
    <property type="entry name" value="EXPRESSED PROTEIN"/>
    <property type="match status" value="1"/>
</dbReference>
<organism evidence="2 3">
    <name type="scientific">Camelina sativa</name>
    <name type="common">False flax</name>
    <name type="synonym">Myagrum sativum</name>
    <dbReference type="NCBI Taxonomy" id="90675"/>
    <lineage>
        <taxon>Eukaryota</taxon>
        <taxon>Viridiplantae</taxon>
        <taxon>Streptophyta</taxon>
        <taxon>Embryophyta</taxon>
        <taxon>Tracheophyta</taxon>
        <taxon>Spermatophyta</taxon>
        <taxon>Magnoliopsida</taxon>
        <taxon>eudicotyledons</taxon>
        <taxon>Gunneridae</taxon>
        <taxon>Pentapetalae</taxon>
        <taxon>rosids</taxon>
        <taxon>malvids</taxon>
        <taxon>Brassicales</taxon>
        <taxon>Brassicaceae</taxon>
        <taxon>Camelineae</taxon>
        <taxon>Camelina</taxon>
    </lineage>
</organism>